<feature type="transmembrane region" description="Helical" evidence="10">
    <location>
        <begin position="6"/>
        <end position="25"/>
    </location>
</feature>
<feature type="non-terminal residue" evidence="12">
    <location>
        <position position="1"/>
    </location>
</feature>
<protein>
    <recommendedName>
        <fullName evidence="11">G-protein coupled receptors family 1 profile domain-containing protein</fullName>
    </recommendedName>
</protein>
<comment type="similarity">
    <text evidence="2 9">Belongs to the G-protein coupled receptor 1 family.</text>
</comment>
<dbReference type="InterPro" id="IPR000611">
    <property type="entry name" value="NPY_rcpt"/>
</dbReference>
<evidence type="ECO:0000256" key="9">
    <source>
        <dbReference type="RuleBase" id="RU000688"/>
    </source>
</evidence>
<dbReference type="Pfam" id="PF00001">
    <property type="entry name" value="7tm_1"/>
    <property type="match status" value="1"/>
</dbReference>
<evidence type="ECO:0000256" key="7">
    <source>
        <dbReference type="ARBA" id="ARBA00023170"/>
    </source>
</evidence>
<evidence type="ECO:0000259" key="11">
    <source>
        <dbReference type="PROSITE" id="PS50262"/>
    </source>
</evidence>
<dbReference type="PhylomeDB" id="A7RQD6"/>
<dbReference type="GO" id="GO:0004983">
    <property type="term" value="F:neuropeptide Y receptor activity"/>
    <property type="evidence" value="ECO:0007669"/>
    <property type="project" value="InterPro"/>
</dbReference>
<evidence type="ECO:0000256" key="6">
    <source>
        <dbReference type="ARBA" id="ARBA00023136"/>
    </source>
</evidence>
<evidence type="ECO:0000256" key="1">
    <source>
        <dbReference type="ARBA" id="ARBA00004141"/>
    </source>
</evidence>
<proteinExistence type="inferred from homology"/>
<name>A7RQD6_NEMVE</name>
<organism evidence="12 13">
    <name type="scientific">Nematostella vectensis</name>
    <name type="common">Starlet sea anemone</name>
    <dbReference type="NCBI Taxonomy" id="45351"/>
    <lineage>
        <taxon>Eukaryota</taxon>
        <taxon>Metazoa</taxon>
        <taxon>Cnidaria</taxon>
        <taxon>Anthozoa</taxon>
        <taxon>Hexacorallia</taxon>
        <taxon>Actiniaria</taxon>
        <taxon>Edwardsiidae</taxon>
        <taxon>Nematostella</taxon>
    </lineage>
</organism>
<sequence>IVFAVLYFAIDIIGVTGNALVIFVVKRNRSMHTTTNFLLVNLAFADIFTLLTCPRNGYWLAVMVNQPVGVAGDYICKFFTGNALVGITASVSSLTLTVLAVERYRALLKPMERKYSVSMENVKFVMAATWGISILVNIPDFLKNKYSDYYGKCICPFSLELVQPEFTHVLCTVLFLGVAPFLILSFCYIQIVSGLFLTKKICSEVTGNSSEIEAKKRLARLLISVTLAFYVCYISYGTYFLYLLFQDRVIIIQKYDIHYIVLKTVEFTLVCSSCINPILYGFQSSNYREGFK</sequence>
<evidence type="ECO:0000256" key="5">
    <source>
        <dbReference type="ARBA" id="ARBA00023040"/>
    </source>
</evidence>
<evidence type="ECO:0000256" key="2">
    <source>
        <dbReference type="ARBA" id="ARBA00010663"/>
    </source>
</evidence>
<evidence type="ECO:0000256" key="3">
    <source>
        <dbReference type="ARBA" id="ARBA00022692"/>
    </source>
</evidence>
<dbReference type="EMBL" id="DS469528">
    <property type="protein sequence ID" value="EDO46345.1"/>
    <property type="molecule type" value="Genomic_DNA"/>
</dbReference>
<dbReference type="Proteomes" id="UP000001593">
    <property type="component" value="Unassembled WGS sequence"/>
</dbReference>
<dbReference type="PRINTS" id="PR00237">
    <property type="entry name" value="GPCRRHODOPSN"/>
</dbReference>
<dbReference type="InterPro" id="IPR017452">
    <property type="entry name" value="GPCR_Rhodpsn_7TM"/>
</dbReference>
<evidence type="ECO:0000256" key="8">
    <source>
        <dbReference type="ARBA" id="ARBA00023224"/>
    </source>
</evidence>
<dbReference type="Gene3D" id="1.20.1070.10">
    <property type="entry name" value="Rhodopsin 7-helix transmembrane proteins"/>
    <property type="match status" value="1"/>
</dbReference>
<dbReference type="SUPFAM" id="SSF81321">
    <property type="entry name" value="Family A G protein-coupled receptor-like"/>
    <property type="match status" value="1"/>
</dbReference>
<feature type="transmembrane region" description="Helical" evidence="10">
    <location>
        <begin position="166"/>
        <end position="197"/>
    </location>
</feature>
<feature type="transmembrane region" description="Helical" evidence="10">
    <location>
        <begin position="78"/>
        <end position="101"/>
    </location>
</feature>
<dbReference type="eggNOG" id="KOG3656">
    <property type="taxonomic scope" value="Eukaryota"/>
</dbReference>
<gene>
    <name evidence="12" type="ORF">NEMVEDRAFT_v1g62323</name>
</gene>
<dbReference type="HOGENOM" id="CLU_009579_6_0_1"/>
<feature type="non-terminal residue" evidence="12">
    <location>
        <position position="292"/>
    </location>
</feature>
<keyword evidence="13" id="KW-1185">Reference proteome</keyword>
<dbReference type="InterPro" id="IPR000276">
    <property type="entry name" value="GPCR_Rhodpsn"/>
</dbReference>
<dbReference type="PROSITE" id="PS00237">
    <property type="entry name" value="G_PROTEIN_RECEP_F1_1"/>
    <property type="match status" value="1"/>
</dbReference>
<keyword evidence="3 9" id="KW-0812">Transmembrane</keyword>
<keyword evidence="6 10" id="KW-0472">Membrane</keyword>
<feature type="transmembrane region" description="Helical" evidence="10">
    <location>
        <begin position="122"/>
        <end position="142"/>
    </location>
</feature>
<evidence type="ECO:0000313" key="12">
    <source>
        <dbReference type="EMBL" id="EDO46345.1"/>
    </source>
</evidence>
<dbReference type="GO" id="GO:0016020">
    <property type="term" value="C:membrane"/>
    <property type="evidence" value="ECO:0007669"/>
    <property type="project" value="UniProtKB-SubCell"/>
</dbReference>
<keyword evidence="5 9" id="KW-0297">G-protein coupled receptor</keyword>
<feature type="transmembrane region" description="Helical" evidence="10">
    <location>
        <begin position="257"/>
        <end position="282"/>
    </location>
</feature>
<evidence type="ECO:0000313" key="13">
    <source>
        <dbReference type="Proteomes" id="UP000001593"/>
    </source>
</evidence>
<keyword evidence="7 9" id="KW-0675">Receptor</keyword>
<evidence type="ECO:0000256" key="4">
    <source>
        <dbReference type="ARBA" id="ARBA00022989"/>
    </source>
</evidence>
<comment type="subcellular location">
    <subcellularLocation>
        <location evidence="1">Membrane</location>
        <topology evidence="1">Multi-pass membrane protein</topology>
    </subcellularLocation>
</comment>
<dbReference type="CDD" id="cd00637">
    <property type="entry name" value="7tm_classA_rhodopsin-like"/>
    <property type="match status" value="1"/>
</dbReference>
<evidence type="ECO:0000256" key="10">
    <source>
        <dbReference type="SAM" id="Phobius"/>
    </source>
</evidence>
<feature type="domain" description="G-protein coupled receptors family 1 profile" evidence="11">
    <location>
        <begin position="17"/>
        <end position="280"/>
    </location>
</feature>
<feature type="transmembrane region" description="Helical" evidence="10">
    <location>
        <begin position="37"/>
        <end position="58"/>
    </location>
</feature>
<accession>A7RQD6</accession>
<dbReference type="PRINTS" id="PR01012">
    <property type="entry name" value="NRPEPTIDEYR"/>
</dbReference>
<dbReference type="STRING" id="45351.A7RQD6"/>
<dbReference type="FunCoup" id="A7RQD6">
    <property type="interactions" value="203"/>
</dbReference>
<dbReference type="PANTHER" id="PTHR45695:SF9">
    <property type="entry name" value="LEUCOKININ RECEPTOR"/>
    <property type="match status" value="1"/>
</dbReference>
<dbReference type="InParanoid" id="A7RQD6"/>
<feature type="transmembrane region" description="Helical" evidence="10">
    <location>
        <begin position="218"/>
        <end position="245"/>
    </location>
</feature>
<dbReference type="PROSITE" id="PS50262">
    <property type="entry name" value="G_PROTEIN_RECEP_F1_2"/>
    <property type="match status" value="1"/>
</dbReference>
<reference evidence="12 13" key="1">
    <citation type="journal article" date="2007" name="Science">
        <title>Sea anemone genome reveals ancestral eumetazoan gene repertoire and genomic organization.</title>
        <authorList>
            <person name="Putnam N.H."/>
            <person name="Srivastava M."/>
            <person name="Hellsten U."/>
            <person name="Dirks B."/>
            <person name="Chapman J."/>
            <person name="Salamov A."/>
            <person name="Terry A."/>
            <person name="Shapiro H."/>
            <person name="Lindquist E."/>
            <person name="Kapitonov V.V."/>
            <person name="Jurka J."/>
            <person name="Genikhovich G."/>
            <person name="Grigoriev I.V."/>
            <person name="Lucas S.M."/>
            <person name="Steele R.E."/>
            <person name="Finnerty J.R."/>
            <person name="Technau U."/>
            <person name="Martindale M.Q."/>
            <person name="Rokhsar D.S."/>
        </authorList>
    </citation>
    <scope>NUCLEOTIDE SEQUENCE [LARGE SCALE GENOMIC DNA]</scope>
    <source>
        <strain evidence="13">CH2 X CH6</strain>
    </source>
</reference>
<dbReference type="AlphaFoldDB" id="A7RQD6"/>
<keyword evidence="8 9" id="KW-0807">Transducer</keyword>
<dbReference type="PANTHER" id="PTHR45695">
    <property type="entry name" value="LEUCOKININ RECEPTOR-RELATED"/>
    <property type="match status" value="1"/>
</dbReference>
<keyword evidence="4 10" id="KW-1133">Transmembrane helix</keyword>